<dbReference type="STRING" id="388950.GCA_001611675_00759"/>
<evidence type="ECO:0000313" key="2">
    <source>
        <dbReference type="Proteomes" id="UP000182491"/>
    </source>
</evidence>
<evidence type="ECO:0000313" key="1">
    <source>
        <dbReference type="EMBL" id="SFU90122.1"/>
    </source>
</evidence>
<dbReference type="Gene3D" id="3.30.450.40">
    <property type="match status" value="1"/>
</dbReference>
<gene>
    <name evidence="1" type="ORF">SAMN04487941_3178</name>
</gene>
<evidence type="ECO:0008006" key="3">
    <source>
        <dbReference type="Google" id="ProtNLM"/>
    </source>
</evidence>
<proteinExistence type="predicted"/>
<dbReference type="SUPFAM" id="SSF55781">
    <property type="entry name" value="GAF domain-like"/>
    <property type="match status" value="1"/>
</dbReference>
<dbReference type="Proteomes" id="UP000182491">
    <property type="component" value="Unassembled WGS sequence"/>
</dbReference>
<reference evidence="2" key="1">
    <citation type="submission" date="2016-10" db="EMBL/GenBank/DDBJ databases">
        <authorList>
            <person name="Varghese N."/>
        </authorList>
    </citation>
    <scope>NUCLEOTIDE SEQUENCE [LARGE SCALE GENOMIC DNA]</scope>
    <source>
        <strain evidence="2">DSM 18820</strain>
    </source>
</reference>
<keyword evidence="2" id="KW-1185">Reference proteome</keyword>
<accession>A0A1I7JY65</accession>
<name>A0A1I7JY65_9BACT</name>
<dbReference type="EMBL" id="FPCA01000004">
    <property type="protein sequence ID" value="SFU90122.1"/>
    <property type="molecule type" value="Genomic_DNA"/>
</dbReference>
<organism evidence="1 2">
    <name type="scientific">Pontibacter akesuensis</name>
    <dbReference type="NCBI Taxonomy" id="388950"/>
    <lineage>
        <taxon>Bacteria</taxon>
        <taxon>Pseudomonadati</taxon>
        <taxon>Bacteroidota</taxon>
        <taxon>Cytophagia</taxon>
        <taxon>Cytophagales</taxon>
        <taxon>Hymenobacteraceae</taxon>
        <taxon>Pontibacter</taxon>
    </lineage>
</organism>
<sequence length="833" mass="95977">MPFNLVVQLLATAAEATFFIMSKYQKGSFHETVVMMTSNDDVILSVNDFPFNTTLSLAPLISYWEDKVKNDPGCNAERIKELTELLRSKSELIGHIEDTSIIDKYIDTVDLLMEDIFPVALWENDLKAVSVPFKFESFYASPKLEELRLVDGGNYAKKLNLDPKTLLFRLTLQAYTIILTKFYNANFKIDEPFVFVIEDKFTGLARHYKVDVDLKFMQVEARGPIKPLTAQEINFLINRYNDLDLWMQVLPPDNFEFSGFAIYDFTDVTMEQTISSLRFDLLDRDSVSTDEGFLDLQQKLRVLFGLPGIQLGFASYPNLREFDTSYARRLWNGLILTQECNLKIEDLKQSIYEPVIRKGHTIVVEDLNALPNPTCIEQQLMDAGLRNLIIAPLQYEGRTIGLMELASPIPGELNALSTIRLKEILPLFALAMNRSLDELRSRIQSIIKEKYTAIHPIVEWRFTQAAINLLEKIEHNTSSEIEPIVFRDIYPLYGSSDVRSSATERNKAIQGDLLDQLVLAKEVVLAAKDNLKLTILDELLYRIDQFSQKILQELSSGDEAAILDFLRKDIESLFEHFTRKAPAAQHAIQAYQSAIKNQYKAVYNKRRAYEESLYMINETISSFLDREEEKAQQIFPHYFEKYKTDGLEYNIYIGASLLSNGDFEPMYLRNMRLWQLMLTCEIGRRISTLRANLKLPLEITQLLLVHSEPISIRYRLDEKKFDVDGANNIRYEIIKKRIDKANIRFSDERLTQPGKIAIVYTQQKEAEEYERYLDFLRSEGYVQGEIEHLDVEDLQGVQGLKALRFAISLKKELRHNIDAGDELLSIAQSASLN</sequence>
<dbReference type="AlphaFoldDB" id="A0A1I7JY65"/>
<protein>
    <recommendedName>
        <fullName evidence="3">GAF domain-containing protein</fullName>
    </recommendedName>
</protein>
<dbReference type="InterPro" id="IPR029016">
    <property type="entry name" value="GAF-like_dom_sf"/>
</dbReference>